<evidence type="ECO:0000256" key="2">
    <source>
        <dbReference type="ARBA" id="ARBA00022448"/>
    </source>
</evidence>
<keyword evidence="6 9" id="KW-1133">Transmembrane helix</keyword>
<feature type="transmembrane region" description="Helical" evidence="9">
    <location>
        <begin position="259"/>
        <end position="277"/>
    </location>
</feature>
<evidence type="ECO:0000256" key="6">
    <source>
        <dbReference type="ARBA" id="ARBA00022989"/>
    </source>
</evidence>
<proteinExistence type="inferred from homology"/>
<organism evidence="10 11">
    <name type="scientific">Methyloradius palustris</name>
    <dbReference type="NCBI Taxonomy" id="2778876"/>
    <lineage>
        <taxon>Bacteria</taxon>
        <taxon>Pseudomonadati</taxon>
        <taxon>Pseudomonadota</taxon>
        <taxon>Betaproteobacteria</taxon>
        <taxon>Nitrosomonadales</taxon>
        <taxon>Methylophilaceae</taxon>
        <taxon>Methyloradius</taxon>
    </lineage>
</organism>
<dbReference type="GO" id="GO:0005886">
    <property type="term" value="C:plasma membrane"/>
    <property type="evidence" value="ECO:0007669"/>
    <property type="project" value="UniProtKB-SubCell"/>
</dbReference>
<feature type="transmembrane region" description="Helical" evidence="9">
    <location>
        <begin position="315"/>
        <end position="337"/>
    </location>
</feature>
<keyword evidence="5" id="KW-0029">Amino-acid transport</keyword>
<keyword evidence="4 9" id="KW-0812">Transmembrane</keyword>
<dbReference type="PANTHER" id="PTHR11795:SF447">
    <property type="entry name" value="ABC TRANSPORTER PERMEASE PROTEIN"/>
    <property type="match status" value="1"/>
</dbReference>
<dbReference type="CDD" id="cd06582">
    <property type="entry name" value="TM_PBP1_LivH_like"/>
    <property type="match status" value="1"/>
</dbReference>
<dbReference type="EMBL" id="AP024110">
    <property type="protein sequence ID" value="BCM26028.1"/>
    <property type="molecule type" value="Genomic_DNA"/>
</dbReference>
<evidence type="ECO:0000256" key="9">
    <source>
        <dbReference type="SAM" id="Phobius"/>
    </source>
</evidence>
<evidence type="ECO:0000313" key="10">
    <source>
        <dbReference type="EMBL" id="BCM26028.1"/>
    </source>
</evidence>
<sequence length="516" mass="54491">MLLASANASALTSDEIIGLAIGDNEPRIAVLNTVMAKGDMSAIPFLQQLQDDAVKTKGKSVYIVTDEATIDALTGKPVDLPEDADDVVNNNQMGSELDAAIATLNLLSTDPKVRLDAAKSLLGTEANDARLAIIKQVEAKETESKIHDALAEVRSSIELTSPDKATRLAAAEALSKATNANIKQMLSTRLAPDGETDPEVKTAIQDALKSIDSHLALFDRLGQLFTGISLGSILLLAALGLAVTYGLMGVINMAHGEMMMIGAYVTYAVQNIFIQHFPGGFQWYLLAAIPAAFIITALVGIVLEKTVIRFLYGRPLETLLATWGVSLILIQAVRTIFGAQNVSVENPAWMSGGIEFASNLVLPYNRILIIAFAIGVLLLVWLMISKTRLGLFIRAVTQNRGMASCIGVNTSKIDALAFGLGSGIAGLAGVALSQIGNVGPALGQSYIVDSFIVVVLGGVGQLAGAVYAAMGLGILSKVLEGFAGAVLAKIFILVMVVIFIQKRPQGLFAFKGRQID</sequence>
<gene>
    <name evidence="10" type="ORF">ZMTM_22870</name>
</gene>
<evidence type="ECO:0000256" key="7">
    <source>
        <dbReference type="ARBA" id="ARBA00023136"/>
    </source>
</evidence>
<feature type="transmembrane region" description="Helical" evidence="9">
    <location>
        <begin position="481"/>
        <end position="500"/>
    </location>
</feature>
<keyword evidence="7 9" id="KW-0472">Membrane</keyword>
<accession>A0A8D5GEM3</accession>
<protein>
    <submittedName>
        <fullName evidence="10">Branched-chain amino acid ABC transporter permease</fullName>
    </submittedName>
</protein>
<comment type="subcellular location">
    <subcellularLocation>
        <location evidence="1">Cell membrane</location>
        <topology evidence="1">Multi-pass membrane protein</topology>
    </subcellularLocation>
</comment>
<comment type="similarity">
    <text evidence="8">Belongs to the binding-protein-dependent transport system permease family. LivHM subfamily.</text>
</comment>
<feature type="transmembrane region" description="Helical" evidence="9">
    <location>
        <begin position="367"/>
        <end position="384"/>
    </location>
</feature>
<reference evidence="10" key="1">
    <citation type="journal article" date="2021" name="Arch. Microbiol.">
        <title>Methyloradius palustris gen. nov., sp. nov., a methanol-oxidizing bacterium isolated from snow.</title>
        <authorList>
            <person name="Miyadera T."/>
            <person name="Kojima H."/>
            <person name="Fukui M."/>
        </authorList>
    </citation>
    <scope>NUCLEOTIDE SEQUENCE</scope>
    <source>
        <strain evidence="10">Zm11</strain>
    </source>
</reference>
<feature type="transmembrane region" description="Helical" evidence="9">
    <location>
        <begin position="224"/>
        <end position="247"/>
    </location>
</feature>
<dbReference type="NCBIfam" id="TIGR03409">
    <property type="entry name" value="urea_trans_UrtB"/>
    <property type="match status" value="1"/>
</dbReference>
<evidence type="ECO:0000256" key="8">
    <source>
        <dbReference type="ARBA" id="ARBA00037998"/>
    </source>
</evidence>
<dbReference type="PANTHER" id="PTHR11795">
    <property type="entry name" value="BRANCHED-CHAIN AMINO ACID TRANSPORT SYSTEM PERMEASE PROTEIN LIVH"/>
    <property type="match status" value="1"/>
</dbReference>
<keyword evidence="2" id="KW-0813">Transport</keyword>
<dbReference type="GO" id="GO:0006865">
    <property type="term" value="P:amino acid transport"/>
    <property type="evidence" value="ECO:0007669"/>
    <property type="project" value="UniProtKB-KW"/>
</dbReference>
<keyword evidence="11" id="KW-1185">Reference proteome</keyword>
<dbReference type="AlphaFoldDB" id="A0A8D5GEM3"/>
<feature type="transmembrane region" description="Helical" evidence="9">
    <location>
        <begin position="283"/>
        <end position="303"/>
    </location>
</feature>
<evidence type="ECO:0000256" key="3">
    <source>
        <dbReference type="ARBA" id="ARBA00022475"/>
    </source>
</evidence>
<name>A0A8D5GEM3_9PROT</name>
<evidence type="ECO:0000256" key="1">
    <source>
        <dbReference type="ARBA" id="ARBA00004651"/>
    </source>
</evidence>
<dbReference type="KEGG" id="mpau:ZMTM_22870"/>
<keyword evidence="3" id="KW-1003">Cell membrane</keyword>
<dbReference type="InterPro" id="IPR052157">
    <property type="entry name" value="BCAA_transport_permease"/>
</dbReference>
<dbReference type="InterPro" id="IPR017779">
    <property type="entry name" value="ABC_UrtB_bac"/>
</dbReference>
<dbReference type="Pfam" id="PF02653">
    <property type="entry name" value="BPD_transp_2"/>
    <property type="match status" value="1"/>
</dbReference>
<evidence type="ECO:0000256" key="5">
    <source>
        <dbReference type="ARBA" id="ARBA00022970"/>
    </source>
</evidence>
<dbReference type="GO" id="GO:0022857">
    <property type="term" value="F:transmembrane transporter activity"/>
    <property type="evidence" value="ECO:0007669"/>
    <property type="project" value="InterPro"/>
</dbReference>
<dbReference type="InterPro" id="IPR001851">
    <property type="entry name" value="ABC_transp_permease"/>
</dbReference>
<evidence type="ECO:0000256" key="4">
    <source>
        <dbReference type="ARBA" id="ARBA00022692"/>
    </source>
</evidence>
<dbReference type="Proteomes" id="UP000826722">
    <property type="component" value="Chromosome"/>
</dbReference>
<evidence type="ECO:0000313" key="11">
    <source>
        <dbReference type="Proteomes" id="UP000826722"/>
    </source>
</evidence>
<feature type="transmembrane region" description="Helical" evidence="9">
    <location>
        <begin position="451"/>
        <end position="475"/>
    </location>
</feature>